<reference evidence="1 2" key="1">
    <citation type="submission" date="2019-01" db="EMBL/GenBank/DDBJ databases">
        <title>Vibrio BEI176 sp. nov, a marine bacterium isolated from China: eastern marignal seas.</title>
        <authorList>
            <person name="Li B."/>
        </authorList>
    </citation>
    <scope>NUCLEOTIDE SEQUENCE [LARGE SCALE GENOMIC DNA]</scope>
    <source>
        <strain evidence="1 2">BEI176</strain>
    </source>
</reference>
<sequence>MDLVEINEKLVRNVFLNTELLLNEGENQIFEYDIQAYMFLFLKRYLKGSARSEGREKVQKVDCVIFDINDDPECFYEIKTYFKDHEVILEKHFEDDIDKLAKLLQTHPNAKAMFITAGLTKKYTDHHAAKLAYIAEHLNNVRRWHPLKTTSGIDIKLRPSVKETRGLCNVMTWEIVL</sequence>
<dbReference type="EMBL" id="SATR01000087">
    <property type="protein sequence ID" value="TFH89262.1"/>
    <property type="molecule type" value="Genomic_DNA"/>
</dbReference>
<dbReference type="Proteomes" id="UP000297753">
    <property type="component" value="Unassembled WGS sequence"/>
</dbReference>
<evidence type="ECO:0000313" key="1">
    <source>
        <dbReference type="EMBL" id="TFH89262.1"/>
    </source>
</evidence>
<name>A0A4Y8W8L3_9VIBR</name>
<keyword evidence="2" id="KW-1185">Reference proteome</keyword>
<comment type="caution">
    <text evidence="1">The sequence shown here is derived from an EMBL/GenBank/DDBJ whole genome shotgun (WGS) entry which is preliminary data.</text>
</comment>
<organism evidence="1 2">
    <name type="scientific">Vibrio ouci</name>
    <dbReference type="NCBI Taxonomy" id="2499078"/>
    <lineage>
        <taxon>Bacteria</taxon>
        <taxon>Pseudomonadati</taxon>
        <taxon>Pseudomonadota</taxon>
        <taxon>Gammaproteobacteria</taxon>
        <taxon>Vibrionales</taxon>
        <taxon>Vibrionaceae</taxon>
        <taxon>Vibrio</taxon>
    </lineage>
</organism>
<proteinExistence type="predicted"/>
<gene>
    <name evidence="1" type="ORF">ELS82_23175</name>
</gene>
<dbReference type="RefSeq" id="WP_134837545.1">
    <property type="nucleotide sequence ID" value="NZ_SATR01000087.1"/>
</dbReference>
<evidence type="ECO:0000313" key="2">
    <source>
        <dbReference type="Proteomes" id="UP000297753"/>
    </source>
</evidence>
<protein>
    <recommendedName>
        <fullName evidence="3">DUF1887 family protein</fullName>
    </recommendedName>
</protein>
<evidence type="ECO:0008006" key="3">
    <source>
        <dbReference type="Google" id="ProtNLM"/>
    </source>
</evidence>
<accession>A0A4Y8W8L3</accession>
<dbReference type="AlphaFoldDB" id="A0A4Y8W8L3"/>